<dbReference type="AlphaFoldDB" id="A0A5K3FUP1"/>
<proteinExistence type="predicted"/>
<sequence>MDCVTLPVCLFKVHLVVFLLWKPAHQQVSRKLQVQFKHPPIFHAHLRHQRESSVLVTNDTFTHVVTMDPANWITILHPINGCFYTINTLMCDRKKYLGVNHNAGKSAGV</sequence>
<dbReference type="WBParaSite" id="MCU_011909-RA">
    <property type="protein sequence ID" value="MCU_011909-RA"/>
    <property type="gene ID" value="MCU_011909"/>
</dbReference>
<evidence type="ECO:0000256" key="1">
    <source>
        <dbReference type="SAM" id="SignalP"/>
    </source>
</evidence>
<organism evidence="2">
    <name type="scientific">Mesocestoides corti</name>
    <name type="common">Flatworm</name>
    <dbReference type="NCBI Taxonomy" id="53468"/>
    <lineage>
        <taxon>Eukaryota</taxon>
        <taxon>Metazoa</taxon>
        <taxon>Spiralia</taxon>
        <taxon>Lophotrochozoa</taxon>
        <taxon>Platyhelminthes</taxon>
        <taxon>Cestoda</taxon>
        <taxon>Eucestoda</taxon>
        <taxon>Cyclophyllidea</taxon>
        <taxon>Mesocestoididae</taxon>
        <taxon>Mesocestoides</taxon>
    </lineage>
</organism>
<accession>A0A5K3FUP1</accession>
<protein>
    <submittedName>
        <fullName evidence="2">Secreted protein</fullName>
    </submittedName>
</protein>
<keyword evidence="1" id="KW-0732">Signal</keyword>
<feature type="signal peptide" evidence="1">
    <location>
        <begin position="1"/>
        <end position="26"/>
    </location>
</feature>
<evidence type="ECO:0000313" key="2">
    <source>
        <dbReference type="WBParaSite" id="MCU_011909-RA"/>
    </source>
</evidence>
<reference evidence="2" key="1">
    <citation type="submission" date="2019-11" db="UniProtKB">
        <authorList>
            <consortium name="WormBaseParasite"/>
        </authorList>
    </citation>
    <scope>IDENTIFICATION</scope>
</reference>
<name>A0A5K3FUP1_MESCO</name>
<feature type="chain" id="PRO_5024430585" evidence="1">
    <location>
        <begin position="27"/>
        <end position="109"/>
    </location>
</feature>